<reference evidence="1" key="1">
    <citation type="submission" date="2020-07" db="EMBL/GenBank/DDBJ databases">
        <title>Multicomponent nature underlies the extraordinary mechanical properties of spider dragline silk.</title>
        <authorList>
            <person name="Kono N."/>
            <person name="Nakamura H."/>
            <person name="Mori M."/>
            <person name="Yoshida Y."/>
            <person name="Ohtoshi R."/>
            <person name="Malay A.D."/>
            <person name="Moran D.A.P."/>
            <person name="Tomita M."/>
            <person name="Numata K."/>
            <person name="Arakawa K."/>
        </authorList>
    </citation>
    <scope>NUCLEOTIDE SEQUENCE</scope>
</reference>
<dbReference type="OrthoDB" id="6570499at2759"/>
<comment type="caution">
    <text evidence="1">The sequence shown here is derived from an EMBL/GenBank/DDBJ whole genome shotgun (WGS) entry which is preliminary data.</text>
</comment>
<proteinExistence type="predicted"/>
<organism evidence="1 2">
    <name type="scientific">Trichonephila clavata</name>
    <name type="common">Joro spider</name>
    <name type="synonym">Nephila clavata</name>
    <dbReference type="NCBI Taxonomy" id="2740835"/>
    <lineage>
        <taxon>Eukaryota</taxon>
        <taxon>Metazoa</taxon>
        <taxon>Ecdysozoa</taxon>
        <taxon>Arthropoda</taxon>
        <taxon>Chelicerata</taxon>
        <taxon>Arachnida</taxon>
        <taxon>Araneae</taxon>
        <taxon>Araneomorphae</taxon>
        <taxon>Entelegynae</taxon>
        <taxon>Araneoidea</taxon>
        <taxon>Nephilidae</taxon>
        <taxon>Trichonephila</taxon>
    </lineage>
</organism>
<dbReference type="AlphaFoldDB" id="A0A8X6GRD8"/>
<dbReference type="Proteomes" id="UP000887116">
    <property type="component" value="Unassembled WGS sequence"/>
</dbReference>
<sequence length="128" mass="14428">MQASTKEQQGIIQFLRMEKIGGYEIHRLMKTGYGEVCVVQVLWNDAKYSDGLDGVRFTGRRTIKSKRPGKLSTDIIFLHECPPIYNQFGEDNIAAVSLETLEHPQYNPGLSPCDFPIFGPIKRAICGH</sequence>
<name>A0A8X6GRD8_TRICU</name>
<evidence type="ECO:0000313" key="2">
    <source>
        <dbReference type="Proteomes" id="UP000887116"/>
    </source>
</evidence>
<accession>A0A8X6GRD8</accession>
<gene>
    <name evidence="1" type="ORF">TNCT_194081</name>
</gene>
<dbReference type="InterPro" id="IPR036397">
    <property type="entry name" value="RNaseH_sf"/>
</dbReference>
<dbReference type="EMBL" id="BMAO01016567">
    <property type="protein sequence ID" value="GFR09568.1"/>
    <property type="molecule type" value="Genomic_DNA"/>
</dbReference>
<keyword evidence="2" id="KW-1185">Reference proteome</keyword>
<evidence type="ECO:0000313" key="1">
    <source>
        <dbReference type="EMBL" id="GFR09568.1"/>
    </source>
</evidence>
<dbReference type="Gene3D" id="3.30.420.10">
    <property type="entry name" value="Ribonuclease H-like superfamily/Ribonuclease H"/>
    <property type="match status" value="1"/>
</dbReference>
<dbReference type="GO" id="GO:0003676">
    <property type="term" value="F:nucleic acid binding"/>
    <property type="evidence" value="ECO:0007669"/>
    <property type="project" value="InterPro"/>
</dbReference>
<protein>
    <submittedName>
        <fullName evidence="1">Uncharacterized protein</fullName>
    </submittedName>
</protein>